<feature type="domain" description="RRM" evidence="2">
    <location>
        <begin position="1"/>
        <end position="79"/>
    </location>
</feature>
<evidence type="ECO:0000256" key="1">
    <source>
        <dbReference type="ARBA" id="ARBA00022884"/>
    </source>
</evidence>
<dbReference type="GO" id="GO:0003729">
    <property type="term" value="F:mRNA binding"/>
    <property type="evidence" value="ECO:0007669"/>
    <property type="project" value="TreeGrafter"/>
</dbReference>
<dbReference type="InterPro" id="IPR035979">
    <property type="entry name" value="RBD_domain_sf"/>
</dbReference>
<protein>
    <submittedName>
        <fullName evidence="4">RNA recognition motif-containing protein</fullName>
    </submittedName>
</protein>
<dbReference type="PANTHER" id="PTHR48025:SF1">
    <property type="entry name" value="RRM DOMAIN-CONTAINING PROTEIN"/>
    <property type="match status" value="1"/>
</dbReference>
<evidence type="ECO:0000313" key="6">
    <source>
        <dbReference type="Proteomes" id="UP000548326"/>
    </source>
</evidence>
<evidence type="ECO:0000313" key="5">
    <source>
        <dbReference type="Proteomes" id="UP000541583"/>
    </source>
</evidence>
<evidence type="ECO:0000313" key="4">
    <source>
        <dbReference type="EMBL" id="MBB6127900.1"/>
    </source>
</evidence>
<sequence>MKIFVANIPFYVGGVGIRQLFELFGAVIAVKIITEPTTGKSKGFGFVEMQDNQQGLHAIKELDGSTIGDRDIVVKLADQQPEEIHVHKRPRISLR</sequence>
<dbReference type="PROSITE" id="PS50102">
    <property type="entry name" value="RRM"/>
    <property type="match status" value="1"/>
</dbReference>
<dbReference type="EMBL" id="JACHCB010000016">
    <property type="protein sequence ID" value="MBB6112103.1"/>
    <property type="molecule type" value="Genomic_DNA"/>
</dbReference>
<dbReference type="SUPFAM" id="SSF54928">
    <property type="entry name" value="RNA-binding domain, RBD"/>
    <property type="match status" value="1"/>
</dbReference>
<dbReference type="InterPro" id="IPR000504">
    <property type="entry name" value="RRM_dom"/>
</dbReference>
<accession>A0A1N7F2G6</accession>
<evidence type="ECO:0000259" key="2">
    <source>
        <dbReference type="PROSITE" id="PS50102"/>
    </source>
</evidence>
<dbReference type="Proteomes" id="UP000548326">
    <property type="component" value="Unassembled WGS sequence"/>
</dbReference>
<dbReference type="Gene3D" id="3.30.70.330">
    <property type="match status" value="1"/>
</dbReference>
<dbReference type="Proteomes" id="UP000541583">
    <property type="component" value="Unassembled WGS sequence"/>
</dbReference>
<dbReference type="InterPro" id="IPR050502">
    <property type="entry name" value="Euk_RNA-bind_prot"/>
</dbReference>
<name>A0A1N7F2G6_9SPHI</name>
<keyword evidence="1" id="KW-0694">RNA-binding</keyword>
<dbReference type="AlphaFoldDB" id="A0A1N7F2G6"/>
<organism evidence="4 6">
    <name type="scientific">Mucilaginibacter lappiensis</name>
    <dbReference type="NCBI Taxonomy" id="354630"/>
    <lineage>
        <taxon>Bacteria</taxon>
        <taxon>Pseudomonadati</taxon>
        <taxon>Bacteroidota</taxon>
        <taxon>Sphingobacteriia</taxon>
        <taxon>Sphingobacteriales</taxon>
        <taxon>Sphingobacteriaceae</taxon>
        <taxon>Mucilaginibacter</taxon>
    </lineage>
</organism>
<dbReference type="OrthoDB" id="9798855at2"/>
<dbReference type="STRING" id="354630.SAMN05421821_11677"/>
<dbReference type="RefSeq" id="WP_076377144.1">
    <property type="nucleotide sequence ID" value="NZ_FTMG01000016.1"/>
</dbReference>
<dbReference type="Pfam" id="PF00076">
    <property type="entry name" value="RRM_1"/>
    <property type="match status" value="1"/>
</dbReference>
<dbReference type="PANTHER" id="PTHR48025">
    <property type="entry name" value="OS02G0815200 PROTEIN"/>
    <property type="match status" value="1"/>
</dbReference>
<gene>
    <name evidence="4" type="ORF">HDF22_002013</name>
    <name evidence="3" type="ORF">HDF23_004876</name>
</gene>
<dbReference type="InterPro" id="IPR012677">
    <property type="entry name" value="Nucleotide-bd_a/b_plait_sf"/>
</dbReference>
<comment type="caution">
    <text evidence="4">The sequence shown here is derived from an EMBL/GenBank/DDBJ whole genome shotgun (WGS) entry which is preliminary data.</text>
</comment>
<reference evidence="5 6" key="1">
    <citation type="submission" date="2020-08" db="EMBL/GenBank/DDBJ databases">
        <title>Genomic Encyclopedia of Type Strains, Phase IV (KMG-V): Genome sequencing to study the core and pangenomes of soil and plant-associated prokaryotes.</title>
        <authorList>
            <person name="Whitman W."/>
        </authorList>
    </citation>
    <scope>NUCLEOTIDE SEQUENCE [LARGE SCALE GENOMIC DNA]</scope>
    <source>
        <strain evidence="3 5">ANJLi2</strain>
        <strain evidence="4 6">MP601</strain>
    </source>
</reference>
<keyword evidence="5" id="KW-1185">Reference proteome</keyword>
<dbReference type="EMBL" id="JACHCA010000005">
    <property type="protein sequence ID" value="MBB6127900.1"/>
    <property type="molecule type" value="Genomic_DNA"/>
</dbReference>
<evidence type="ECO:0000313" key="3">
    <source>
        <dbReference type="EMBL" id="MBB6112103.1"/>
    </source>
</evidence>
<proteinExistence type="predicted"/>
<dbReference type="SMART" id="SM00360">
    <property type="entry name" value="RRM"/>
    <property type="match status" value="1"/>
</dbReference>